<gene>
    <name evidence="2" type="ORF">DD238_008203</name>
</gene>
<dbReference type="AlphaFoldDB" id="A0A3M6VA63"/>
<protein>
    <submittedName>
        <fullName evidence="2">Uncharacterized protein</fullName>
    </submittedName>
</protein>
<dbReference type="EMBL" id="QLLG01000805">
    <property type="protein sequence ID" value="RMX62156.1"/>
    <property type="molecule type" value="Genomic_DNA"/>
</dbReference>
<keyword evidence="3" id="KW-1185">Reference proteome</keyword>
<evidence type="ECO:0000256" key="1">
    <source>
        <dbReference type="SAM" id="MobiDB-lite"/>
    </source>
</evidence>
<sequence length="76" mass="8330">MEMQLMQLLSQTTCTQEQLRNQQGQMVSAISSHSKQINDLAKQLERMESTLAAKLSGDADDDEDSLSNEDADAANA</sequence>
<dbReference type="Proteomes" id="UP000282087">
    <property type="component" value="Unassembled WGS sequence"/>
</dbReference>
<feature type="compositionally biased region" description="Acidic residues" evidence="1">
    <location>
        <begin position="58"/>
        <end position="76"/>
    </location>
</feature>
<name>A0A3M6VA63_9STRA</name>
<reference evidence="2 3" key="1">
    <citation type="submission" date="2018-06" db="EMBL/GenBank/DDBJ databases">
        <title>Comparative genomics of downy mildews reveals potential adaptations to biotrophy.</title>
        <authorList>
            <person name="Fletcher K."/>
            <person name="Klosterman S.J."/>
            <person name="Derevnina L."/>
            <person name="Martin F."/>
            <person name="Koike S."/>
            <person name="Reyes Chin-Wo S."/>
            <person name="Mou B."/>
            <person name="Michelmore R."/>
        </authorList>
    </citation>
    <scope>NUCLEOTIDE SEQUENCE [LARGE SCALE GENOMIC DNA]</scope>
    <source>
        <strain evidence="2 3">R14</strain>
    </source>
</reference>
<comment type="caution">
    <text evidence="2">The sequence shown here is derived from an EMBL/GenBank/DDBJ whole genome shotgun (WGS) entry which is preliminary data.</text>
</comment>
<evidence type="ECO:0000313" key="3">
    <source>
        <dbReference type="Proteomes" id="UP000282087"/>
    </source>
</evidence>
<feature type="region of interest" description="Disordered" evidence="1">
    <location>
        <begin position="51"/>
        <end position="76"/>
    </location>
</feature>
<proteinExistence type="predicted"/>
<organism evidence="2 3">
    <name type="scientific">Peronospora effusa</name>
    <dbReference type="NCBI Taxonomy" id="542832"/>
    <lineage>
        <taxon>Eukaryota</taxon>
        <taxon>Sar</taxon>
        <taxon>Stramenopiles</taxon>
        <taxon>Oomycota</taxon>
        <taxon>Peronosporomycetes</taxon>
        <taxon>Peronosporales</taxon>
        <taxon>Peronosporaceae</taxon>
        <taxon>Peronospora</taxon>
    </lineage>
</organism>
<evidence type="ECO:0000313" key="2">
    <source>
        <dbReference type="EMBL" id="RMX62156.1"/>
    </source>
</evidence>
<dbReference type="VEuPathDB" id="FungiDB:DD237_008296"/>
<accession>A0A3M6VA63</accession>